<dbReference type="EMBL" id="MU155389">
    <property type="protein sequence ID" value="KAF9474236.1"/>
    <property type="molecule type" value="Genomic_DNA"/>
</dbReference>
<feature type="transmembrane region" description="Helical" evidence="1">
    <location>
        <begin position="31"/>
        <end position="49"/>
    </location>
</feature>
<evidence type="ECO:0000313" key="3">
    <source>
        <dbReference type="Proteomes" id="UP000807469"/>
    </source>
</evidence>
<reference evidence="2" key="1">
    <citation type="submission" date="2020-11" db="EMBL/GenBank/DDBJ databases">
        <authorList>
            <consortium name="DOE Joint Genome Institute"/>
            <person name="Ahrendt S."/>
            <person name="Riley R."/>
            <person name="Andreopoulos W."/>
            <person name="Labutti K."/>
            <person name="Pangilinan J."/>
            <person name="Ruiz-Duenas F.J."/>
            <person name="Barrasa J.M."/>
            <person name="Sanchez-Garcia M."/>
            <person name="Camarero S."/>
            <person name="Miyauchi S."/>
            <person name="Serrano A."/>
            <person name="Linde D."/>
            <person name="Babiker R."/>
            <person name="Drula E."/>
            <person name="Ayuso-Fernandez I."/>
            <person name="Pacheco R."/>
            <person name="Padilla G."/>
            <person name="Ferreira P."/>
            <person name="Barriuso J."/>
            <person name="Kellner H."/>
            <person name="Castanera R."/>
            <person name="Alfaro M."/>
            <person name="Ramirez L."/>
            <person name="Pisabarro A.G."/>
            <person name="Kuo A."/>
            <person name="Tritt A."/>
            <person name="Lipzen A."/>
            <person name="He G."/>
            <person name="Yan M."/>
            <person name="Ng V."/>
            <person name="Cullen D."/>
            <person name="Martin F."/>
            <person name="Rosso M.-N."/>
            <person name="Henrissat B."/>
            <person name="Hibbett D."/>
            <person name="Martinez A.T."/>
            <person name="Grigoriev I.V."/>
        </authorList>
    </citation>
    <scope>NUCLEOTIDE SEQUENCE</scope>
    <source>
        <strain evidence="2">CIRM-BRFM 674</strain>
    </source>
</reference>
<name>A0A9P5YSB0_9AGAR</name>
<keyword evidence="3" id="KW-1185">Reference proteome</keyword>
<keyword evidence="1" id="KW-0472">Membrane</keyword>
<keyword evidence="1" id="KW-1133">Transmembrane helix</keyword>
<dbReference type="Proteomes" id="UP000807469">
    <property type="component" value="Unassembled WGS sequence"/>
</dbReference>
<accession>A0A9P5YSB0</accession>
<evidence type="ECO:0000313" key="2">
    <source>
        <dbReference type="EMBL" id="KAF9474236.1"/>
    </source>
</evidence>
<proteinExistence type="predicted"/>
<organism evidence="2 3">
    <name type="scientific">Pholiota conissans</name>
    <dbReference type="NCBI Taxonomy" id="109636"/>
    <lineage>
        <taxon>Eukaryota</taxon>
        <taxon>Fungi</taxon>
        <taxon>Dikarya</taxon>
        <taxon>Basidiomycota</taxon>
        <taxon>Agaricomycotina</taxon>
        <taxon>Agaricomycetes</taxon>
        <taxon>Agaricomycetidae</taxon>
        <taxon>Agaricales</taxon>
        <taxon>Agaricineae</taxon>
        <taxon>Strophariaceae</taxon>
        <taxon>Pholiota</taxon>
    </lineage>
</organism>
<protein>
    <submittedName>
        <fullName evidence="2">Uncharacterized protein</fullName>
    </submittedName>
</protein>
<evidence type="ECO:0000256" key="1">
    <source>
        <dbReference type="SAM" id="Phobius"/>
    </source>
</evidence>
<sequence>MFSEHLCSCCTYALLYTSKYRTLIGILFRKYFTCILLYSWSFTGGYFVQKPLMNGPFSWMIQRSRRPGWTEPD</sequence>
<comment type="caution">
    <text evidence="2">The sequence shown here is derived from an EMBL/GenBank/DDBJ whole genome shotgun (WGS) entry which is preliminary data.</text>
</comment>
<dbReference type="AlphaFoldDB" id="A0A9P5YSB0"/>
<keyword evidence="1" id="KW-0812">Transmembrane</keyword>
<gene>
    <name evidence="2" type="ORF">BDN70DRAFT_329420</name>
</gene>